<dbReference type="NCBIfam" id="TIGR02448">
    <property type="entry name" value="conserverd hypothetical protein"/>
    <property type="match status" value="1"/>
</dbReference>
<feature type="chain" id="PRO_5017300094" description="Holliday junction resolvasome, helicase subunit" evidence="1">
    <location>
        <begin position="22"/>
        <end position="105"/>
    </location>
</feature>
<organism evidence="2 3">
    <name type="scientific">Pseudomonas anguilliseptica</name>
    <dbReference type="NCBI Taxonomy" id="53406"/>
    <lineage>
        <taxon>Bacteria</taxon>
        <taxon>Pseudomonadati</taxon>
        <taxon>Pseudomonadota</taxon>
        <taxon>Gammaproteobacteria</taxon>
        <taxon>Pseudomonadales</taxon>
        <taxon>Pseudomonadaceae</taxon>
        <taxon>Pseudomonas</taxon>
    </lineage>
</organism>
<dbReference type="OrthoDB" id="7022011at2"/>
<dbReference type="EMBL" id="FNSC01000001">
    <property type="protein sequence ID" value="SEC88759.1"/>
    <property type="molecule type" value="Genomic_DNA"/>
</dbReference>
<gene>
    <name evidence="2" type="ORF">SAMN05421553_1618</name>
</gene>
<dbReference type="RefSeq" id="WP_090378905.1">
    <property type="nucleotide sequence ID" value="NZ_FNSC01000001.1"/>
</dbReference>
<proteinExistence type="predicted"/>
<keyword evidence="3" id="KW-1185">Reference proteome</keyword>
<sequence length="105" mass="10674">MNVIKTLSLAALLALAGTVSATSFVVTTDAVVGAVGATSEASSDVSSSFTDDKVVLAARDDAAAFVASQGDIRGVRLEAALQHIRQQVPTLQGDDMQLATAILSL</sequence>
<name>A0A1H4W5V5_PSEAG</name>
<dbReference type="AlphaFoldDB" id="A0A1H4W5V5"/>
<evidence type="ECO:0000313" key="2">
    <source>
        <dbReference type="EMBL" id="SEC88759.1"/>
    </source>
</evidence>
<evidence type="ECO:0000256" key="1">
    <source>
        <dbReference type="SAM" id="SignalP"/>
    </source>
</evidence>
<keyword evidence="1" id="KW-0732">Signal</keyword>
<dbReference type="Pfam" id="PF09498">
    <property type="entry name" value="DUF2388"/>
    <property type="match status" value="1"/>
</dbReference>
<dbReference type="STRING" id="53406.SAMN05421553_1618"/>
<evidence type="ECO:0000313" key="3">
    <source>
        <dbReference type="Proteomes" id="UP000242849"/>
    </source>
</evidence>
<protein>
    <recommendedName>
        <fullName evidence="4">Holliday junction resolvasome, helicase subunit</fullName>
    </recommendedName>
</protein>
<accession>A0A1H4W5V5</accession>
<dbReference type="Proteomes" id="UP000242849">
    <property type="component" value="Unassembled WGS sequence"/>
</dbReference>
<evidence type="ECO:0008006" key="4">
    <source>
        <dbReference type="Google" id="ProtNLM"/>
    </source>
</evidence>
<reference evidence="3" key="1">
    <citation type="submission" date="2016-10" db="EMBL/GenBank/DDBJ databases">
        <authorList>
            <person name="Varghese N."/>
            <person name="Submissions S."/>
        </authorList>
    </citation>
    <scope>NUCLEOTIDE SEQUENCE [LARGE SCALE GENOMIC DNA]</scope>
    <source>
        <strain evidence="3">DSM 12111</strain>
    </source>
</reference>
<feature type="signal peptide" evidence="1">
    <location>
        <begin position="1"/>
        <end position="21"/>
    </location>
</feature>
<dbReference type="InterPro" id="IPR012661">
    <property type="entry name" value="CHP02448"/>
</dbReference>